<reference evidence="10 11" key="1">
    <citation type="journal article" date="2016" name="Nat. Commun.">
        <title>Thousands of microbial genomes shed light on interconnected biogeochemical processes in an aquifer system.</title>
        <authorList>
            <person name="Anantharaman K."/>
            <person name="Brown C.T."/>
            <person name="Hug L.A."/>
            <person name="Sharon I."/>
            <person name="Castelle C.J."/>
            <person name="Probst A.J."/>
            <person name="Thomas B.C."/>
            <person name="Singh A."/>
            <person name="Wilkins M.J."/>
            <person name="Karaoz U."/>
            <person name="Brodie E.L."/>
            <person name="Williams K.H."/>
            <person name="Hubbard S.S."/>
            <person name="Banfield J.F."/>
        </authorList>
    </citation>
    <scope>NUCLEOTIDE SEQUENCE [LARGE SCALE GENOMIC DNA]</scope>
</reference>
<dbReference type="InterPro" id="IPR012676">
    <property type="entry name" value="TGS-like"/>
</dbReference>
<dbReference type="GO" id="GO:0005525">
    <property type="term" value="F:GTP binding"/>
    <property type="evidence" value="ECO:0007669"/>
    <property type="project" value="InterPro"/>
</dbReference>
<keyword evidence="3 6" id="KW-0547">Nucleotide-binding</keyword>
<proteinExistence type="inferred from homology"/>
<dbReference type="Pfam" id="PF06071">
    <property type="entry name" value="YchF-GTPase_C"/>
    <property type="match status" value="1"/>
</dbReference>
<evidence type="ECO:0000256" key="5">
    <source>
        <dbReference type="ARBA" id="ARBA00022842"/>
    </source>
</evidence>
<dbReference type="GO" id="GO:0046872">
    <property type="term" value="F:metal ion binding"/>
    <property type="evidence" value="ECO:0007669"/>
    <property type="project" value="UniProtKB-KW"/>
</dbReference>
<feature type="coiled-coil region" evidence="7">
    <location>
        <begin position="130"/>
        <end position="157"/>
    </location>
</feature>
<dbReference type="SUPFAM" id="SSF81271">
    <property type="entry name" value="TGS-like"/>
    <property type="match status" value="1"/>
</dbReference>
<dbReference type="HAMAP" id="MF_00944">
    <property type="entry name" value="YchF_OLA1_ATPase"/>
    <property type="match status" value="1"/>
</dbReference>
<evidence type="ECO:0000313" key="11">
    <source>
        <dbReference type="Proteomes" id="UP000178574"/>
    </source>
</evidence>
<dbReference type="EMBL" id="MHQD01000032">
    <property type="protein sequence ID" value="OGZ95485.1"/>
    <property type="molecule type" value="Genomic_DNA"/>
</dbReference>
<dbReference type="InterPro" id="IPR013029">
    <property type="entry name" value="YchF_C"/>
</dbReference>
<dbReference type="CDD" id="cd01900">
    <property type="entry name" value="YchF"/>
    <property type="match status" value="1"/>
</dbReference>
<dbReference type="FunFam" id="3.10.20.30:FF:000001">
    <property type="entry name" value="Ribosome-binding ATPase YchF"/>
    <property type="match status" value="1"/>
</dbReference>
<keyword evidence="2" id="KW-0479">Metal-binding</keyword>
<evidence type="ECO:0000256" key="6">
    <source>
        <dbReference type="HAMAP-Rule" id="MF_00944"/>
    </source>
</evidence>
<comment type="caution">
    <text evidence="10">The sequence shown here is derived from an EMBL/GenBank/DDBJ whole genome shotgun (WGS) entry which is preliminary data.</text>
</comment>
<evidence type="ECO:0000259" key="8">
    <source>
        <dbReference type="PROSITE" id="PS51710"/>
    </source>
</evidence>
<sequence length="389" mass="42516">MSLKIGIVGLPNVGKSTLFQALTRQSVEIANYPFATIDPNIGVVPVPDERLLKLAQMSKSRKIVPAAIEFVDIAGLVKGASVGAGLGNKFLTNIREVDAIAEVVRVFEDNNIIHVSGKTDPISDIETISYELAMKDLETVLKRLESVERDVRAGKKEAIAEKAVLEVLRSAFDTATPARSIRPHGKNEAEEFDAVAHALSLLTAKPILFVLNASESMVQESWKPEGALLKALCGAEYAVISAKIESELAELPDEERKEFLSSLGLRESGLAPLEIRSAEGGTADTRGILSLTGLDQLIRLSYETLALMTFFTTGEDESRAWTIPKGSTAPRAGRAIHSDFEEKFIRADIIEWNKLLKIGSWTRARELGTLRTEGKEYIVKDGDVVEFKI</sequence>
<dbReference type="GO" id="GO:0005524">
    <property type="term" value="F:ATP binding"/>
    <property type="evidence" value="ECO:0007669"/>
    <property type="project" value="UniProtKB-UniRule"/>
</dbReference>
<evidence type="ECO:0000256" key="1">
    <source>
        <dbReference type="ARBA" id="ARBA00001946"/>
    </source>
</evidence>
<keyword evidence="5" id="KW-0460">Magnesium</keyword>
<comment type="cofactor">
    <cofactor evidence="1">
        <name>Mg(2+)</name>
        <dbReference type="ChEBI" id="CHEBI:18420"/>
    </cofactor>
</comment>
<dbReference type="PIRSF" id="PIRSF006641">
    <property type="entry name" value="CHP00092"/>
    <property type="match status" value="1"/>
</dbReference>
<dbReference type="NCBIfam" id="TIGR00092">
    <property type="entry name" value="redox-regulated ATPase YchF"/>
    <property type="match status" value="1"/>
</dbReference>
<keyword evidence="7" id="KW-0175">Coiled coil</keyword>
<evidence type="ECO:0000256" key="2">
    <source>
        <dbReference type="ARBA" id="ARBA00022723"/>
    </source>
</evidence>
<dbReference type="InterPro" id="IPR006073">
    <property type="entry name" value="GTP-bd"/>
</dbReference>
<feature type="binding site" evidence="6">
    <location>
        <begin position="12"/>
        <end position="17"/>
    </location>
    <ligand>
        <name>ATP</name>
        <dbReference type="ChEBI" id="CHEBI:30616"/>
    </ligand>
</feature>
<dbReference type="Gene3D" id="1.10.150.300">
    <property type="entry name" value="TGS-like domain"/>
    <property type="match status" value="1"/>
</dbReference>
<dbReference type="PANTHER" id="PTHR23305">
    <property type="entry name" value="OBG GTPASE FAMILY"/>
    <property type="match status" value="1"/>
</dbReference>
<dbReference type="PROSITE" id="PS51880">
    <property type="entry name" value="TGS"/>
    <property type="match status" value="1"/>
</dbReference>
<feature type="domain" description="OBG-type G" evidence="8">
    <location>
        <begin position="3"/>
        <end position="260"/>
    </location>
</feature>
<name>A0A1G2K7Y6_9BACT</name>
<dbReference type="Pfam" id="PF01926">
    <property type="entry name" value="MMR_HSR1"/>
    <property type="match status" value="1"/>
</dbReference>
<dbReference type="GO" id="GO:0043023">
    <property type="term" value="F:ribosomal large subunit binding"/>
    <property type="evidence" value="ECO:0007669"/>
    <property type="project" value="UniProtKB-UniRule"/>
</dbReference>
<dbReference type="Gene3D" id="3.10.20.30">
    <property type="match status" value="1"/>
</dbReference>
<comment type="function">
    <text evidence="6">ATPase that binds to both the 70S ribosome and the 50S ribosomal subunit in a nucleotide-independent manner.</text>
</comment>
<dbReference type="InterPro" id="IPR027417">
    <property type="entry name" value="P-loop_NTPase"/>
</dbReference>
<evidence type="ECO:0000313" key="10">
    <source>
        <dbReference type="EMBL" id="OGZ95485.1"/>
    </source>
</evidence>
<dbReference type="Proteomes" id="UP000178574">
    <property type="component" value="Unassembled WGS sequence"/>
</dbReference>
<dbReference type="AlphaFoldDB" id="A0A1G2K7Y6"/>
<accession>A0A1G2K7Y6</accession>
<gene>
    <name evidence="6" type="primary">ychF</name>
    <name evidence="10" type="ORF">A2847_00485</name>
</gene>
<dbReference type="GO" id="GO:0005737">
    <property type="term" value="C:cytoplasm"/>
    <property type="evidence" value="ECO:0007669"/>
    <property type="project" value="TreeGrafter"/>
</dbReference>
<dbReference type="PANTHER" id="PTHR23305:SF18">
    <property type="entry name" value="OBG-TYPE G DOMAIN-CONTAINING PROTEIN"/>
    <property type="match status" value="1"/>
</dbReference>
<evidence type="ECO:0000256" key="3">
    <source>
        <dbReference type="ARBA" id="ARBA00022741"/>
    </source>
</evidence>
<dbReference type="SUPFAM" id="SSF52540">
    <property type="entry name" value="P-loop containing nucleoside triphosphate hydrolases"/>
    <property type="match status" value="1"/>
</dbReference>
<evidence type="ECO:0000256" key="4">
    <source>
        <dbReference type="ARBA" id="ARBA00022840"/>
    </source>
</evidence>
<dbReference type="InterPro" id="IPR041706">
    <property type="entry name" value="YchF_N"/>
</dbReference>
<evidence type="ECO:0000259" key="9">
    <source>
        <dbReference type="PROSITE" id="PS51880"/>
    </source>
</evidence>
<dbReference type="InterPro" id="IPR004396">
    <property type="entry name" value="ATPase_YchF/OLA1"/>
</dbReference>
<dbReference type="Gene3D" id="3.40.50.300">
    <property type="entry name" value="P-loop containing nucleotide triphosphate hydrolases"/>
    <property type="match status" value="1"/>
</dbReference>
<feature type="domain" description="TGS" evidence="9">
    <location>
        <begin position="306"/>
        <end position="389"/>
    </location>
</feature>
<organism evidence="10 11">
    <name type="scientific">Candidatus Sungbacteria bacterium RIFCSPHIGHO2_01_FULL_50_25</name>
    <dbReference type="NCBI Taxonomy" id="1802265"/>
    <lineage>
        <taxon>Bacteria</taxon>
        <taxon>Candidatus Sungiibacteriota</taxon>
    </lineage>
</organism>
<dbReference type="GO" id="GO:0016887">
    <property type="term" value="F:ATP hydrolysis activity"/>
    <property type="evidence" value="ECO:0007669"/>
    <property type="project" value="UniProtKB-UniRule"/>
</dbReference>
<dbReference type="InterPro" id="IPR012675">
    <property type="entry name" value="Beta-grasp_dom_sf"/>
</dbReference>
<dbReference type="InterPro" id="IPR023192">
    <property type="entry name" value="TGS-like_dom_sf"/>
</dbReference>
<keyword evidence="4 6" id="KW-0067">ATP-binding</keyword>
<dbReference type="PROSITE" id="PS51710">
    <property type="entry name" value="G_OBG"/>
    <property type="match status" value="1"/>
</dbReference>
<dbReference type="FunFam" id="1.10.150.300:FF:000001">
    <property type="entry name" value="Ribosome-binding ATPase YchF"/>
    <property type="match status" value="1"/>
</dbReference>
<evidence type="ECO:0000256" key="7">
    <source>
        <dbReference type="SAM" id="Coils"/>
    </source>
</evidence>
<dbReference type="InterPro" id="IPR004095">
    <property type="entry name" value="TGS"/>
</dbReference>
<dbReference type="PRINTS" id="PR00326">
    <property type="entry name" value="GTP1OBG"/>
</dbReference>
<dbReference type="InterPro" id="IPR031167">
    <property type="entry name" value="G_OBG"/>
</dbReference>
<comment type="similarity">
    <text evidence="6">Belongs to the TRAFAC class OBG-HflX-like GTPase superfamily. OBG GTPase family. YchF/OLA1 subfamily.</text>
</comment>
<protein>
    <recommendedName>
        <fullName evidence="6">Ribosome-binding ATPase YchF</fullName>
    </recommendedName>
</protein>